<protein>
    <submittedName>
        <fullName evidence="1">Uncharacterized protein</fullName>
    </submittedName>
</protein>
<comment type="caution">
    <text evidence="1">The sequence shown here is derived from an EMBL/GenBank/DDBJ whole genome shotgun (WGS) entry which is preliminary data.</text>
</comment>
<dbReference type="EMBL" id="JAKELL010000001">
    <property type="protein sequence ID" value="KAH9001175.1"/>
    <property type="molecule type" value="Genomic_DNA"/>
</dbReference>
<sequence length="345" mass="37837">MRSSPPQSLKGNKDVNDLLHTLRGEHFRRALNSQRTPGAALLPTSPALGPSLPYAEIYGLQPHRFSSQALHIDAKVTPTPVAGPIPRSWAVTTTPAQAFESPEWRETALSLFFAQNGGSSGPVADARPAVPRLGEFCLRVILRCCGTDADVLKDFVPYLGPHLRKQLMRICAVRCPLPSASLRVLLGEEHNQVDGELIVVEPTSPLRPELFHSEQSEAQKDPEGLWDADGPSPQPLTSLAIMSAALSTPTFLAFPPSITCLALVHLSAPVPLHRLPDKCPLLEVLDISYNPWLGEPAWGGERALEKVAWQRWVYLKILGCRECGIALEDLRKVNEGRWDDVMIVT</sequence>
<name>A0AAD4LUB3_9AGAM</name>
<proteinExistence type="predicted"/>
<dbReference type="Proteomes" id="UP001201163">
    <property type="component" value="Unassembled WGS sequence"/>
</dbReference>
<evidence type="ECO:0000313" key="2">
    <source>
        <dbReference type="Proteomes" id="UP001201163"/>
    </source>
</evidence>
<accession>A0AAD4LUB3</accession>
<gene>
    <name evidence="1" type="ORF">EDB92DRAFT_22099</name>
</gene>
<keyword evidence="2" id="KW-1185">Reference proteome</keyword>
<reference evidence="1" key="1">
    <citation type="submission" date="2022-01" db="EMBL/GenBank/DDBJ databases">
        <title>Comparative genomics reveals a dynamic genome evolution in the ectomycorrhizal milk-cap (Lactarius) mushrooms.</title>
        <authorList>
            <consortium name="DOE Joint Genome Institute"/>
            <person name="Lebreton A."/>
            <person name="Tang N."/>
            <person name="Kuo A."/>
            <person name="LaButti K."/>
            <person name="Drula E."/>
            <person name="Barry K."/>
            <person name="Clum A."/>
            <person name="Lipzen A."/>
            <person name="Mousain D."/>
            <person name="Ng V."/>
            <person name="Wang R."/>
            <person name="Wang X."/>
            <person name="Dai Y."/>
            <person name="Henrissat B."/>
            <person name="Grigoriev I.V."/>
            <person name="Guerin-Laguette A."/>
            <person name="Yu F."/>
            <person name="Martin F.M."/>
        </authorList>
    </citation>
    <scope>NUCLEOTIDE SEQUENCE</scope>
    <source>
        <strain evidence="1">QP</strain>
    </source>
</reference>
<evidence type="ECO:0000313" key="1">
    <source>
        <dbReference type="EMBL" id="KAH9001175.1"/>
    </source>
</evidence>
<dbReference type="AlphaFoldDB" id="A0AAD4LUB3"/>
<organism evidence="1 2">
    <name type="scientific">Lactarius akahatsu</name>
    <dbReference type="NCBI Taxonomy" id="416441"/>
    <lineage>
        <taxon>Eukaryota</taxon>
        <taxon>Fungi</taxon>
        <taxon>Dikarya</taxon>
        <taxon>Basidiomycota</taxon>
        <taxon>Agaricomycotina</taxon>
        <taxon>Agaricomycetes</taxon>
        <taxon>Russulales</taxon>
        <taxon>Russulaceae</taxon>
        <taxon>Lactarius</taxon>
    </lineage>
</organism>